<name>A0A8H5MIN4_9HYPO</name>
<evidence type="ECO:0000313" key="2">
    <source>
        <dbReference type="Proteomes" id="UP000522262"/>
    </source>
</evidence>
<dbReference type="AlphaFoldDB" id="A0A8H5MIN4"/>
<dbReference type="Pfam" id="PF20174">
    <property type="entry name" value="DUF6540"/>
    <property type="match status" value="1"/>
</dbReference>
<reference evidence="1 2" key="1">
    <citation type="submission" date="2020-05" db="EMBL/GenBank/DDBJ databases">
        <title>Identification and distribution of gene clusters putatively required for synthesis of sphingolipid metabolism inhibitors in phylogenetically diverse species of the filamentous fungus Fusarium.</title>
        <authorList>
            <person name="Kim H.-S."/>
            <person name="Busman M."/>
            <person name="Brown D.W."/>
            <person name="Divon H."/>
            <person name="Uhlig S."/>
            <person name="Proctor R.H."/>
        </authorList>
    </citation>
    <scope>NUCLEOTIDE SEQUENCE [LARGE SCALE GENOMIC DNA]</scope>
    <source>
        <strain evidence="1 2">NRRL 53147</strain>
    </source>
</reference>
<gene>
    <name evidence="1" type="ORF">FMEXI_14139</name>
</gene>
<dbReference type="Proteomes" id="UP000522262">
    <property type="component" value="Unassembled WGS sequence"/>
</dbReference>
<proteinExistence type="predicted"/>
<dbReference type="InterPro" id="IPR046670">
    <property type="entry name" value="DUF6540"/>
</dbReference>
<sequence>MPSKTKYKIYIAVHRGDPVDFSKYRHTGLWCVPDDNTSHYFYHVKGLIGEFTFEQRKNFDPTTSRTFAKKVKVGRTQHSLTSFELASLMGAVDVANHDPEFNCQQWVDFALVALYQKGYLTAEQYNTGLNGMIDATMEAEDESLA</sequence>
<protein>
    <submittedName>
        <fullName evidence="1">Uncharacterized protein</fullName>
    </submittedName>
</protein>
<organism evidence="1 2">
    <name type="scientific">Fusarium mexicanum</name>
    <dbReference type="NCBI Taxonomy" id="751941"/>
    <lineage>
        <taxon>Eukaryota</taxon>
        <taxon>Fungi</taxon>
        <taxon>Dikarya</taxon>
        <taxon>Ascomycota</taxon>
        <taxon>Pezizomycotina</taxon>
        <taxon>Sordariomycetes</taxon>
        <taxon>Hypocreomycetidae</taxon>
        <taxon>Hypocreales</taxon>
        <taxon>Nectriaceae</taxon>
        <taxon>Fusarium</taxon>
        <taxon>Fusarium fujikuroi species complex</taxon>
    </lineage>
</organism>
<evidence type="ECO:0000313" key="1">
    <source>
        <dbReference type="EMBL" id="KAF5529465.1"/>
    </source>
</evidence>
<keyword evidence="2" id="KW-1185">Reference proteome</keyword>
<comment type="caution">
    <text evidence="1">The sequence shown here is derived from an EMBL/GenBank/DDBJ whole genome shotgun (WGS) entry which is preliminary data.</text>
</comment>
<accession>A0A8H5MIN4</accession>
<dbReference type="EMBL" id="JAAOAM010000574">
    <property type="protein sequence ID" value="KAF5529465.1"/>
    <property type="molecule type" value="Genomic_DNA"/>
</dbReference>